<evidence type="ECO:0000313" key="2">
    <source>
        <dbReference type="Proteomes" id="UP000409037"/>
    </source>
</evidence>
<proteinExistence type="predicted"/>
<evidence type="ECO:0000313" key="1">
    <source>
        <dbReference type="EMBL" id="VVN91473.1"/>
    </source>
</evidence>
<protein>
    <submittedName>
        <fullName evidence="1">Uncharacterized protein</fullName>
    </submittedName>
</protein>
<reference evidence="1 2" key="1">
    <citation type="submission" date="2019-09" db="EMBL/GenBank/DDBJ databases">
        <authorList>
            <person name="Chandra G."/>
            <person name="Truman W A."/>
        </authorList>
    </citation>
    <scope>NUCLEOTIDE SEQUENCE [LARGE SCALE GENOMIC DNA]</scope>
    <source>
        <strain evidence="1">PS833</strain>
    </source>
</reference>
<accession>A0A5E7C5L7</accession>
<organism evidence="1 2">
    <name type="scientific">Pseudomonas fluorescens</name>
    <dbReference type="NCBI Taxonomy" id="294"/>
    <lineage>
        <taxon>Bacteria</taxon>
        <taxon>Pseudomonadati</taxon>
        <taxon>Pseudomonadota</taxon>
        <taxon>Gammaproteobacteria</taxon>
        <taxon>Pseudomonadales</taxon>
        <taxon>Pseudomonadaceae</taxon>
        <taxon>Pseudomonas</taxon>
    </lineage>
</organism>
<dbReference type="AlphaFoldDB" id="A0A5E7C5L7"/>
<sequence>MAYNGASLHVSYAERNLAYWRRRFIAQTRCTASST</sequence>
<dbReference type="Proteomes" id="UP000409037">
    <property type="component" value="Unassembled WGS sequence"/>
</dbReference>
<gene>
    <name evidence="1" type="ORF">PS833_01905</name>
</gene>
<dbReference type="EMBL" id="CABVHU010000004">
    <property type="protein sequence ID" value="VVN91473.1"/>
    <property type="molecule type" value="Genomic_DNA"/>
</dbReference>
<name>A0A5E7C5L7_PSEFL</name>